<dbReference type="Gene3D" id="3.10.28.10">
    <property type="entry name" value="Homing endonucleases"/>
    <property type="match status" value="2"/>
</dbReference>
<reference evidence="2 3" key="1">
    <citation type="submission" date="2019-07" db="EMBL/GenBank/DDBJ databases">
        <title>Whole genome shotgun sequence of Sporosarcina luteola NBRC 105378.</title>
        <authorList>
            <person name="Hosoyama A."/>
            <person name="Uohara A."/>
            <person name="Ohji S."/>
            <person name="Ichikawa N."/>
        </authorList>
    </citation>
    <scope>NUCLEOTIDE SEQUENCE [LARGE SCALE GENOMIC DNA]</scope>
    <source>
        <strain evidence="2 3">NBRC 105378</strain>
    </source>
</reference>
<accession>A0A511Z6B2</accession>
<organism evidence="2 3">
    <name type="scientific">Sporosarcina luteola</name>
    <dbReference type="NCBI Taxonomy" id="582850"/>
    <lineage>
        <taxon>Bacteria</taxon>
        <taxon>Bacillati</taxon>
        <taxon>Bacillota</taxon>
        <taxon>Bacilli</taxon>
        <taxon>Bacillales</taxon>
        <taxon>Caryophanaceae</taxon>
        <taxon>Sporosarcina</taxon>
    </lineage>
</organism>
<proteinExistence type="predicted"/>
<comment type="caution">
    <text evidence="2">The sequence shown here is derived from an EMBL/GenBank/DDBJ whole genome shotgun (WGS) entry which is preliminary data.</text>
</comment>
<dbReference type="EMBL" id="BJYL01000016">
    <property type="protein sequence ID" value="GEN82993.1"/>
    <property type="molecule type" value="Genomic_DNA"/>
</dbReference>
<gene>
    <name evidence="2" type="ORF">SLU01_13050</name>
</gene>
<dbReference type="RefSeq" id="WP_147056490.1">
    <property type="nucleotide sequence ID" value="NZ_BJYL01000016.1"/>
</dbReference>
<sequence length="151" mass="17846">MSFTYSICGKLLGDGCITKQDGRKPRFQFMHRVEDVGWTQHCYEQLKRDIPVNPPAYRKVLDTRLKKGFSESYVVQSKTHEAITALYKIWYPNGKKVLPKQWIQQHLDERSLAWWYQDDGHLKIVKGIASKIYLSTDGFTKEENEFLMQWL</sequence>
<dbReference type="OrthoDB" id="2351986at2"/>
<feature type="domain" description="Homing endonuclease LAGLIDADG" evidence="1">
    <location>
        <begin position="7"/>
        <end position="151"/>
    </location>
</feature>
<dbReference type="Proteomes" id="UP000321901">
    <property type="component" value="Unassembled WGS sequence"/>
</dbReference>
<dbReference type="InterPro" id="IPR027434">
    <property type="entry name" value="Homing_endonucl"/>
</dbReference>
<name>A0A511Z6B2_9BACL</name>
<protein>
    <recommendedName>
        <fullName evidence="1">Homing endonuclease LAGLIDADG domain-containing protein</fullName>
    </recommendedName>
</protein>
<evidence type="ECO:0000313" key="2">
    <source>
        <dbReference type="EMBL" id="GEN82993.1"/>
    </source>
</evidence>
<evidence type="ECO:0000259" key="1">
    <source>
        <dbReference type="Pfam" id="PF03161"/>
    </source>
</evidence>
<dbReference type="InterPro" id="IPR004860">
    <property type="entry name" value="LAGLIDADG_dom"/>
</dbReference>
<dbReference type="AlphaFoldDB" id="A0A511Z6B2"/>
<evidence type="ECO:0000313" key="3">
    <source>
        <dbReference type="Proteomes" id="UP000321901"/>
    </source>
</evidence>
<keyword evidence="3" id="KW-1185">Reference proteome</keyword>
<dbReference type="SUPFAM" id="SSF55608">
    <property type="entry name" value="Homing endonucleases"/>
    <property type="match status" value="1"/>
</dbReference>
<dbReference type="GO" id="GO:0004519">
    <property type="term" value="F:endonuclease activity"/>
    <property type="evidence" value="ECO:0007669"/>
    <property type="project" value="InterPro"/>
</dbReference>
<dbReference type="Pfam" id="PF03161">
    <property type="entry name" value="LAGLIDADG_2"/>
    <property type="match status" value="1"/>
</dbReference>